<evidence type="ECO:0000259" key="15">
    <source>
        <dbReference type="SMART" id="SM00079"/>
    </source>
</evidence>
<dbReference type="PANTHER" id="PTHR34836">
    <property type="entry name" value="OS06G0188250 PROTEIN"/>
    <property type="match status" value="1"/>
</dbReference>
<sequence length="720" mass="80216">MLNLSIKLPSFFLLVLSLIGEKALVPIISYSASSPSLTSIRNPYFFRATQNDLSEQTVPIYEDNEYGQGIMPYLTDPLQAIDTHFPYRTLQVNDHQTRVLIAQMTPSLGSRLFVDAREVGMMSEGYVWIITDGMTDYLRSLTPLVIDSMQGVLGVNAYVPKTKALENFRVRWKRKFQKENPSIVDAELNIYGLLAYDATIALALAIEDVGTVNFGLRKANVSGNHSTDLATLGISPNGPKIPQALSNTSFKDLTGDYLFVNRQLPTSAFQIVNVIGDGERELGFWTPGNGLVKKLNSKTNTSLHSTSNSKSILAPVIWPGDSTSGPKDWEIPTNGKKLRVVVKRDPITNSTTVTGYCIDVFEAVIKQLPYALTYEYIPFVKPDGESAGTYNDMVYQLNLGNFDAAVGDTTITANRSLYVDFTLPYTESVVSMIVPIRDNKSKNAWVFLKPLTWDLCVTTFSFFFFLGFVVWVLEHRINEDFRGPPSHQAGTSFWFSFSTMVFSHRKNSSNHMVFRVLILTQSYTASLTSLLTVQQLLPTVTDVNQLIRNGQHVGYQDGSFIFGILKRLDFEESKLKPYNTDEELSELSTKGIGNGGIVAAFDEAFRKGSPLVPDVSRAILNVTEVDKMKEIEQAWFGKQSSSCPDASTSVSSNSLRQVLKVPSDTKALILSRIIDLFRIFDQKEMESHAFRKSESNEVNLPPSMGAPSPRIFSVHKKLPC</sequence>
<keyword evidence="5 13" id="KW-1133">Transmembrane helix</keyword>
<comment type="subunit">
    <text evidence="2">May form heteromers.</text>
</comment>
<dbReference type="SUPFAM" id="SSF53850">
    <property type="entry name" value="Periplasmic binding protein-like II"/>
    <property type="match status" value="1"/>
</dbReference>
<dbReference type="SUPFAM" id="SSF53822">
    <property type="entry name" value="Periplasmic binding protein-like I"/>
    <property type="match status" value="1"/>
</dbReference>
<feature type="signal peptide" evidence="14">
    <location>
        <begin position="1"/>
        <end position="24"/>
    </location>
</feature>
<evidence type="ECO:0000313" key="17">
    <source>
        <dbReference type="Proteomes" id="UP001174677"/>
    </source>
</evidence>
<reference evidence="16" key="1">
    <citation type="journal article" date="2023" name="Plant Biotechnol. J.">
        <title>Chromosome-level wild Hevea brasiliensis genome provides new tools for genomic-assisted breeding and valuable loci to elevate rubber yield.</title>
        <authorList>
            <person name="Cheng H."/>
            <person name="Song X."/>
            <person name="Hu Y."/>
            <person name="Wu T."/>
            <person name="Yang Q."/>
            <person name="An Z."/>
            <person name="Feng S."/>
            <person name="Deng Z."/>
            <person name="Wu W."/>
            <person name="Zeng X."/>
            <person name="Tu M."/>
            <person name="Wang X."/>
            <person name="Huang H."/>
        </authorList>
    </citation>
    <scope>NUCLEOTIDE SEQUENCE</scope>
    <source>
        <strain evidence="16">MT/VB/25A 57/8</strain>
    </source>
</reference>
<dbReference type="Pfam" id="PF10613">
    <property type="entry name" value="Lig_chan-Glu_bd"/>
    <property type="match status" value="1"/>
</dbReference>
<dbReference type="InterPro" id="IPR001320">
    <property type="entry name" value="Iontro_rcpt_C"/>
</dbReference>
<evidence type="ECO:0000256" key="9">
    <source>
        <dbReference type="ARBA" id="ARBA00023180"/>
    </source>
</evidence>
<evidence type="ECO:0000256" key="4">
    <source>
        <dbReference type="ARBA" id="ARBA00022692"/>
    </source>
</evidence>
<feature type="domain" description="Ionotropic glutamate receptor C-terminal" evidence="15">
    <location>
        <begin position="337"/>
        <end position="638"/>
    </location>
</feature>
<evidence type="ECO:0000256" key="5">
    <source>
        <dbReference type="ARBA" id="ARBA00022989"/>
    </source>
</evidence>
<dbReference type="Gene3D" id="3.40.50.2300">
    <property type="match status" value="2"/>
</dbReference>
<comment type="caution">
    <text evidence="16">The sequence shown here is derived from an EMBL/GenBank/DDBJ whole genome shotgun (WGS) entry which is preliminary data.</text>
</comment>
<dbReference type="CDD" id="cd13686">
    <property type="entry name" value="GluR_Plant"/>
    <property type="match status" value="1"/>
</dbReference>
<dbReference type="Pfam" id="PF00060">
    <property type="entry name" value="Lig_chan"/>
    <property type="match status" value="1"/>
</dbReference>
<evidence type="ECO:0000256" key="1">
    <source>
        <dbReference type="ARBA" id="ARBA00004141"/>
    </source>
</evidence>
<evidence type="ECO:0000256" key="6">
    <source>
        <dbReference type="ARBA" id="ARBA00023065"/>
    </source>
</evidence>
<dbReference type="Gene3D" id="1.10.287.70">
    <property type="match status" value="1"/>
</dbReference>
<keyword evidence="9" id="KW-0325">Glycoprotein</keyword>
<feature type="chain" id="PRO_5045717752" description="Ionotropic glutamate receptor C-terminal domain-containing protein" evidence="14">
    <location>
        <begin position="25"/>
        <end position="720"/>
    </location>
</feature>
<evidence type="ECO:0000256" key="12">
    <source>
        <dbReference type="ARBA" id="ARBA00049638"/>
    </source>
</evidence>
<dbReference type="InterPro" id="IPR015683">
    <property type="entry name" value="Ionotropic_Glu_rcpt"/>
</dbReference>
<gene>
    <name evidence="16" type="ORF">P3X46_007903</name>
</gene>
<comment type="function">
    <text evidence="12">Glutamate-gated receptor that probably acts as a non-selective cation channel. May be involved in light-signal transduction and calcium homeostasis via the regulation of calcium influx into cells.</text>
</comment>
<evidence type="ECO:0000256" key="10">
    <source>
        <dbReference type="ARBA" id="ARBA00023286"/>
    </source>
</evidence>
<evidence type="ECO:0000256" key="2">
    <source>
        <dbReference type="ARBA" id="ARBA00011095"/>
    </source>
</evidence>
<keyword evidence="4 13" id="KW-0812">Transmembrane</keyword>
<dbReference type="Proteomes" id="UP001174677">
    <property type="component" value="Chromosome 4"/>
</dbReference>
<protein>
    <recommendedName>
        <fullName evidence="15">Ionotropic glutamate receptor C-terminal domain-containing protein</fullName>
    </recommendedName>
</protein>
<dbReference type="InterPro" id="IPR028082">
    <property type="entry name" value="Peripla_BP_I"/>
</dbReference>
<name>A0ABQ9MV14_HEVBR</name>
<evidence type="ECO:0000256" key="14">
    <source>
        <dbReference type="SAM" id="SignalP"/>
    </source>
</evidence>
<dbReference type="Gene3D" id="3.40.190.10">
    <property type="entry name" value="Periplasmic binding protein-like II"/>
    <property type="match status" value="1"/>
</dbReference>
<keyword evidence="7 13" id="KW-0472">Membrane</keyword>
<keyword evidence="8" id="KW-0675">Receptor</keyword>
<evidence type="ECO:0000256" key="3">
    <source>
        <dbReference type="ARBA" id="ARBA00022448"/>
    </source>
</evidence>
<comment type="subcellular location">
    <subcellularLocation>
        <location evidence="1">Membrane</location>
        <topology evidence="1">Multi-pass membrane protein</topology>
    </subcellularLocation>
</comment>
<dbReference type="EMBL" id="JARPOI010000004">
    <property type="protein sequence ID" value="KAJ9184132.1"/>
    <property type="molecule type" value="Genomic_DNA"/>
</dbReference>
<keyword evidence="17" id="KW-1185">Reference proteome</keyword>
<evidence type="ECO:0000256" key="11">
    <source>
        <dbReference type="ARBA" id="ARBA00023303"/>
    </source>
</evidence>
<proteinExistence type="predicted"/>
<keyword evidence="11" id="KW-0407">Ion channel</keyword>
<dbReference type="InterPro" id="IPR001828">
    <property type="entry name" value="ANF_lig-bd_rcpt"/>
</dbReference>
<evidence type="ECO:0000256" key="8">
    <source>
        <dbReference type="ARBA" id="ARBA00023170"/>
    </source>
</evidence>
<evidence type="ECO:0000313" key="16">
    <source>
        <dbReference type="EMBL" id="KAJ9184132.1"/>
    </source>
</evidence>
<dbReference type="PANTHER" id="PTHR34836:SF1">
    <property type="entry name" value="OS09G0428600 PROTEIN"/>
    <property type="match status" value="1"/>
</dbReference>
<organism evidence="16 17">
    <name type="scientific">Hevea brasiliensis</name>
    <name type="common">Para rubber tree</name>
    <name type="synonym">Siphonia brasiliensis</name>
    <dbReference type="NCBI Taxonomy" id="3981"/>
    <lineage>
        <taxon>Eukaryota</taxon>
        <taxon>Viridiplantae</taxon>
        <taxon>Streptophyta</taxon>
        <taxon>Embryophyta</taxon>
        <taxon>Tracheophyta</taxon>
        <taxon>Spermatophyta</taxon>
        <taxon>Magnoliopsida</taxon>
        <taxon>eudicotyledons</taxon>
        <taxon>Gunneridae</taxon>
        <taxon>Pentapetalae</taxon>
        <taxon>rosids</taxon>
        <taxon>fabids</taxon>
        <taxon>Malpighiales</taxon>
        <taxon>Euphorbiaceae</taxon>
        <taxon>Crotonoideae</taxon>
        <taxon>Micrandreae</taxon>
        <taxon>Hevea</taxon>
    </lineage>
</organism>
<evidence type="ECO:0000256" key="7">
    <source>
        <dbReference type="ARBA" id="ARBA00023136"/>
    </source>
</evidence>
<keyword evidence="3" id="KW-0813">Transport</keyword>
<keyword evidence="6" id="KW-0406">Ion transport</keyword>
<dbReference type="SMART" id="SM00079">
    <property type="entry name" value="PBPe"/>
    <property type="match status" value="1"/>
</dbReference>
<accession>A0ABQ9MV14</accession>
<feature type="transmembrane region" description="Helical" evidence="13">
    <location>
        <begin position="451"/>
        <end position="473"/>
    </location>
</feature>
<dbReference type="Pfam" id="PF01094">
    <property type="entry name" value="ANF_receptor"/>
    <property type="match status" value="1"/>
</dbReference>
<keyword evidence="14" id="KW-0732">Signal</keyword>
<evidence type="ECO:0000256" key="13">
    <source>
        <dbReference type="SAM" id="Phobius"/>
    </source>
</evidence>
<keyword evidence="10" id="KW-1071">Ligand-gated ion channel</keyword>
<dbReference type="InterPro" id="IPR019594">
    <property type="entry name" value="Glu/Gly-bd"/>
</dbReference>